<comment type="caution">
    <text evidence="1">The sequence shown here is derived from an EMBL/GenBank/DDBJ whole genome shotgun (WGS) entry which is preliminary data.</text>
</comment>
<dbReference type="AlphaFoldDB" id="A0ABD5VFH4"/>
<dbReference type="SUPFAM" id="SSF56281">
    <property type="entry name" value="Metallo-hydrolase/oxidoreductase"/>
    <property type="match status" value="1"/>
</dbReference>
<name>A0ABD5VFH4_9EURY</name>
<keyword evidence="2" id="KW-1185">Reference proteome</keyword>
<evidence type="ECO:0008006" key="3">
    <source>
        <dbReference type="Google" id="ProtNLM"/>
    </source>
</evidence>
<protein>
    <recommendedName>
        <fullName evidence="3">Metallo-beta-lactamase superfamily protein</fullName>
    </recommendedName>
</protein>
<dbReference type="EMBL" id="JBHSXN010000002">
    <property type="protein sequence ID" value="MFC6952940.1"/>
    <property type="molecule type" value="Genomic_DNA"/>
</dbReference>
<dbReference type="RefSeq" id="WP_336349920.1">
    <property type="nucleotide sequence ID" value="NZ_JAZAQL010000002.1"/>
</dbReference>
<proteinExistence type="predicted"/>
<gene>
    <name evidence="1" type="ORF">ACFQGB_08695</name>
</gene>
<evidence type="ECO:0000313" key="1">
    <source>
        <dbReference type="EMBL" id="MFC6952940.1"/>
    </source>
</evidence>
<dbReference type="Proteomes" id="UP001596395">
    <property type="component" value="Unassembled WGS sequence"/>
</dbReference>
<sequence length="222" mass="24395">MPMKQSGPADAYEVVREDDDGFGWIAYPGEEMQRASHAFRTADGVYVIDPVDIDDLDDHLAALGDVAGVVLTLDRHERDCAAVARRHDVPVYVPEFFGKTSLDAETKPLRGVLDRFDVIPVVNWPFWNEIALWDDESGELWVSEAVGTVDYYTTGDEELGVHPMLRAVPPRKKLGDLSPGELYCAHGAGITSGATRALQDALSGSRKRMFGLYAKTLKSALS</sequence>
<dbReference type="Gene3D" id="3.60.15.10">
    <property type="entry name" value="Ribonuclease Z/Hydroxyacylglutathione hydrolase-like"/>
    <property type="match status" value="1"/>
</dbReference>
<evidence type="ECO:0000313" key="2">
    <source>
        <dbReference type="Proteomes" id="UP001596395"/>
    </source>
</evidence>
<organism evidence="1 2">
    <name type="scientific">Halorubellus litoreus</name>
    <dbReference type="NCBI Taxonomy" id="755308"/>
    <lineage>
        <taxon>Archaea</taxon>
        <taxon>Methanobacteriati</taxon>
        <taxon>Methanobacteriota</taxon>
        <taxon>Stenosarchaea group</taxon>
        <taxon>Halobacteria</taxon>
        <taxon>Halobacteriales</taxon>
        <taxon>Halorubellaceae</taxon>
        <taxon>Halorubellus</taxon>
    </lineage>
</organism>
<reference evidence="1 2" key="1">
    <citation type="journal article" date="2019" name="Int. J. Syst. Evol. Microbiol.">
        <title>The Global Catalogue of Microorganisms (GCM) 10K type strain sequencing project: providing services to taxonomists for standard genome sequencing and annotation.</title>
        <authorList>
            <consortium name="The Broad Institute Genomics Platform"/>
            <consortium name="The Broad Institute Genome Sequencing Center for Infectious Disease"/>
            <person name="Wu L."/>
            <person name="Ma J."/>
        </authorList>
    </citation>
    <scope>NUCLEOTIDE SEQUENCE [LARGE SCALE GENOMIC DNA]</scope>
    <source>
        <strain evidence="1 2">GX26</strain>
    </source>
</reference>
<dbReference type="InterPro" id="IPR036866">
    <property type="entry name" value="RibonucZ/Hydroxyglut_hydro"/>
</dbReference>
<accession>A0ABD5VFH4</accession>